<evidence type="ECO:0000313" key="2">
    <source>
        <dbReference type="EMBL" id="CAK7941924.1"/>
    </source>
</evidence>
<feature type="region of interest" description="Disordered" evidence="1">
    <location>
        <begin position="113"/>
        <end position="144"/>
    </location>
</feature>
<feature type="compositionally biased region" description="Low complexity" evidence="1">
    <location>
        <begin position="467"/>
        <end position="480"/>
    </location>
</feature>
<dbReference type="EMBL" id="CAKLBY020000267">
    <property type="protein sequence ID" value="CAK7941924.1"/>
    <property type="molecule type" value="Genomic_DNA"/>
</dbReference>
<feature type="compositionally biased region" description="Low complexity" evidence="1">
    <location>
        <begin position="324"/>
        <end position="339"/>
    </location>
</feature>
<accession>A0AAV1V8T7</accession>
<gene>
    <name evidence="2" type="ORF">PM001_LOCUS27074</name>
</gene>
<dbReference type="PANTHER" id="PTHR34348">
    <property type="entry name" value="SURFEIT LOCUS PROTEIN 2"/>
    <property type="match status" value="1"/>
</dbReference>
<feature type="compositionally biased region" description="Basic residues" evidence="1">
    <location>
        <begin position="446"/>
        <end position="455"/>
    </location>
</feature>
<organism evidence="2 3">
    <name type="scientific">Peronospora matthiolae</name>
    <dbReference type="NCBI Taxonomy" id="2874970"/>
    <lineage>
        <taxon>Eukaryota</taxon>
        <taxon>Sar</taxon>
        <taxon>Stramenopiles</taxon>
        <taxon>Oomycota</taxon>
        <taxon>Peronosporomycetes</taxon>
        <taxon>Peronosporales</taxon>
        <taxon>Peronosporaceae</taxon>
        <taxon>Peronospora</taxon>
    </lineage>
</organism>
<dbReference type="InterPro" id="IPR008833">
    <property type="entry name" value="Surf2"/>
</dbReference>
<feature type="region of interest" description="Disordered" evidence="1">
    <location>
        <begin position="706"/>
        <end position="737"/>
    </location>
</feature>
<protein>
    <submittedName>
        <fullName evidence="2">Uncharacterized protein</fullName>
    </submittedName>
</protein>
<feature type="compositionally biased region" description="Polar residues" evidence="1">
    <location>
        <begin position="425"/>
        <end position="445"/>
    </location>
</feature>
<reference evidence="2" key="1">
    <citation type="submission" date="2024-01" db="EMBL/GenBank/DDBJ databases">
        <authorList>
            <person name="Webb A."/>
        </authorList>
    </citation>
    <scope>NUCLEOTIDE SEQUENCE</scope>
    <source>
        <strain evidence="2">Pm1</strain>
    </source>
</reference>
<dbReference type="Pfam" id="PF05477">
    <property type="entry name" value="SURF2"/>
    <property type="match status" value="1"/>
</dbReference>
<feature type="compositionally biased region" description="Low complexity" evidence="1">
    <location>
        <begin position="504"/>
        <end position="522"/>
    </location>
</feature>
<dbReference type="AlphaFoldDB" id="A0AAV1V8T7"/>
<sequence length="737" mass="79432">MGKAMIALKSAPRRKLQVLAMEMKLCRGNAKSEVILSHAVQFLDDHPKDGEQQMLDVLNSIESTSPTAKAVGGKRAVKRDVEPEVEPEVCVKELKVTASKSASRETVQLTLADSKPKKRLKRKHAPSTTVSKKSTETDALPCESSSCDIELVTTRDAKKMKSKQMPSSLAVKKSKIKQISSPEAVKKSPRTTTSLAENDDSKKKLVTPLGTKKETAKSKKAPSRTVVKKAPQTTASSASSEANEVMPSDVKKNATKRKQTPSPTVAKKSKIEHTPSPTVVKKSPCTTSSAAKNASKETDEVTPVGAKRKNETIKRKQMPAPTVAKKSPTTTTALPAASTGSDTKLVTPRKKKKMEVQTPSPTVVKKSPSTTALHAASTSSETDAVTPALAKKKETLESKQTPSPTVVEKSRLTQILSPAAVKKSPSISASPAVSTSETNEVAPSNSKKKTTKRKQTPSPTLVKTLPSTTAIPAASTSSETNAVTPMDTKKNKTGKSMQRPSPPVSTKTSSSITSSAESSSLSERPLATSTNVLPAAINQRPTAAAKKVALVKPDALPSKNVVSARKKETEIKPRETVEALVQSTPDLTFIGDSRVRCSTTGHEMVADVDVINTYLQGKRYQKACNLKLSFAKYAPMFVDHPDELKTDMLWCNVTESAIARDEKRVNDHIGGSKYQSQLPIWKEQEAAKKKAEEAKEARLHAARTMAAKKRKLTGNAIGDNPARNKRRKRSTMMKSDK</sequence>
<proteinExistence type="predicted"/>
<feature type="compositionally biased region" description="Basic residues" evidence="1">
    <location>
        <begin position="116"/>
        <end position="125"/>
    </location>
</feature>
<comment type="caution">
    <text evidence="2">The sequence shown here is derived from an EMBL/GenBank/DDBJ whole genome shotgun (WGS) entry which is preliminary data.</text>
</comment>
<feature type="region of interest" description="Disordered" evidence="1">
    <location>
        <begin position="157"/>
        <end position="526"/>
    </location>
</feature>
<dbReference type="Proteomes" id="UP001162060">
    <property type="component" value="Unassembled WGS sequence"/>
</dbReference>
<name>A0AAV1V8T7_9STRA</name>
<evidence type="ECO:0000256" key="1">
    <source>
        <dbReference type="SAM" id="MobiDB-lite"/>
    </source>
</evidence>
<dbReference type="PANTHER" id="PTHR34348:SF1">
    <property type="entry name" value="SURFEIT LOCUS PROTEIN 2"/>
    <property type="match status" value="1"/>
</dbReference>
<feature type="compositionally biased region" description="Low complexity" evidence="1">
    <location>
        <begin position="367"/>
        <end position="380"/>
    </location>
</feature>
<evidence type="ECO:0000313" key="3">
    <source>
        <dbReference type="Proteomes" id="UP001162060"/>
    </source>
</evidence>